<evidence type="ECO:0000256" key="8">
    <source>
        <dbReference type="SAM" id="Coils"/>
    </source>
</evidence>
<sequence length="541" mass="59444">MNFLKTIKYPILKGIDFSGLTFLSPVVRLCYGEEPAVQIKKIVQWIIIPIIAILIFIFAWNQASDNIHTKSGRLPSPKETLLAYSAIDTFAEYEALKEEAYLMSGNERISELEVTEKLIAAIEPIVESTTEAVKTTKAAYAEKIEARIAPLDEERKKTDAAFKEAQASRKAALAEMSEALTPGDTAAYEAFLAAVKDDVSKTDEEKDKVRALKSEIDDIRDEKSKDVAKALYAQTQAAEELQFLQKKVDQLTRDNRSEKVASAKVEMSEEFATLTTLTGADAFKTARGIAKDEARLVKTETSDYAGAKTLWYQTRRSILCVFTGFLLGSAIAIPIGILCGLNSTFMAAMTPFVAIFKPVSPIVWLPICLIIASAYVPAPEDSTLMNWMWEDAWFLKNYDINPAFIASACTVALCSLWATLANTALGVASIDKDHMNVARVLKLGFWSRLFKIVIPSALPLIFAGLRISLGVGWMVLIAAELLSSSEGIGKFVWDQFNNGASDSFAKMVVVVFIVGFIGLLLDRIMIVFQRLVSFEGGAAGV</sequence>
<keyword evidence="6 7" id="KW-0472">Membrane</keyword>
<keyword evidence="5 7" id="KW-1133">Transmembrane helix</keyword>
<evidence type="ECO:0000256" key="6">
    <source>
        <dbReference type="ARBA" id="ARBA00023136"/>
    </source>
</evidence>
<feature type="transmembrane region" description="Helical" evidence="7">
    <location>
        <begin position="42"/>
        <end position="60"/>
    </location>
</feature>
<feature type="coiled-coil region" evidence="8">
    <location>
        <begin position="202"/>
        <end position="261"/>
    </location>
</feature>
<dbReference type="InterPro" id="IPR035906">
    <property type="entry name" value="MetI-like_sf"/>
</dbReference>
<dbReference type="PANTHER" id="PTHR30151:SF7">
    <property type="entry name" value="NITRATE IMPORT PERMEASE PROTEIN NRTB"/>
    <property type="match status" value="1"/>
</dbReference>
<dbReference type="Gene3D" id="1.10.3720.10">
    <property type="entry name" value="MetI-like"/>
    <property type="match status" value="1"/>
</dbReference>
<dbReference type="CDD" id="cd06261">
    <property type="entry name" value="TM_PBP2"/>
    <property type="match status" value="1"/>
</dbReference>
<gene>
    <name evidence="10" type="ORF">JIN81_08675</name>
</gene>
<evidence type="ECO:0000259" key="9">
    <source>
        <dbReference type="PROSITE" id="PS50928"/>
    </source>
</evidence>
<evidence type="ECO:0000313" key="10">
    <source>
        <dbReference type="EMBL" id="MBK1827092.1"/>
    </source>
</evidence>
<feature type="domain" description="ABC transmembrane type-1" evidence="9">
    <location>
        <begin position="314"/>
        <end position="525"/>
    </location>
</feature>
<feature type="transmembrane region" description="Helical" evidence="7">
    <location>
        <begin position="321"/>
        <end position="341"/>
    </location>
</feature>
<comment type="similarity">
    <text evidence="7">Belongs to the binding-protein-dependent transport system permease family.</text>
</comment>
<dbReference type="GO" id="GO:0005886">
    <property type="term" value="C:plasma membrane"/>
    <property type="evidence" value="ECO:0007669"/>
    <property type="project" value="UniProtKB-SubCell"/>
</dbReference>
<dbReference type="GO" id="GO:0055085">
    <property type="term" value="P:transmembrane transport"/>
    <property type="evidence" value="ECO:0007669"/>
    <property type="project" value="InterPro"/>
</dbReference>
<accession>A0A934R9X0</accession>
<feature type="transmembrane region" description="Helical" evidence="7">
    <location>
        <begin position="503"/>
        <end position="521"/>
    </location>
</feature>
<feature type="transmembrane region" description="Helical" evidence="7">
    <location>
        <begin position="403"/>
        <end position="428"/>
    </location>
</feature>
<comment type="subcellular location">
    <subcellularLocation>
        <location evidence="1 7">Cell membrane</location>
        <topology evidence="1 7">Multi-pass membrane protein</topology>
    </subcellularLocation>
</comment>
<keyword evidence="11" id="KW-1185">Reference proteome</keyword>
<keyword evidence="3" id="KW-1003">Cell membrane</keyword>
<dbReference type="EMBL" id="JAENII010000005">
    <property type="protein sequence ID" value="MBK1827092.1"/>
    <property type="molecule type" value="Genomic_DNA"/>
</dbReference>
<name>A0A934R9X0_9BACT</name>
<protein>
    <submittedName>
        <fullName evidence="10">ABC transporter permease subunit</fullName>
    </submittedName>
</protein>
<proteinExistence type="inferred from homology"/>
<dbReference type="AlphaFoldDB" id="A0A934R9X0"/>
<keyword evidence="8" id="KW-0175">Coiled coil</keyword>
<dbReference type="Proteomes" id="UP000658278">
    <property type="component" value="Unassembled WGS sequence"/>
</dbReference>
<comment type="caution">
    <text evidence="10">The sequence shown here is derived from an EMBL/GenBank/DDBJ whole genome shotgun (WGS) entry which is preliminary data.</text>
</comment>
<keyword evidence="2 7" id="KW-0813">Transport</keyword>
<evidence type="ECO:0000256" key="1">
    <source>
        <dbReference type="ARBA" id="ARBA00004651"/>
    </source>
</evidence>
<dbReference type="PANTHER" id="PTHR30151">
    <property type="entry name" value="ALKANE SULFONATE ABC TRANSPORTER-RELATED, MEMBRANE SUBUNIT"/>
    <property type="match status" value="1"/>
</dbReference>
<evidence type="ECO:0000313" key="11">
    <source>
        <dbReference type="Proteomes" id="UP000658278"/>
    </source>
</evidence>
<dbReference type="RefSeq" id="WP_200278539.1">
    <property type="nucleotide sequence ID" value="NZ_JAENII010000005.1"/>
</dbReference>
<keyword evidence="4 7" id="KW-0812">Transmembrane</keyword>
<dbReference type="Pfam" id="PF00528">
    <property type="entry name" value="BPD_transp_1"/>
    <property type="match status" value="1"/>
</dbReference>
<organism evidence="10 11">
    <name type="scientific">Haloferula rosea</name>
    <dbReference type="NCBI Taxonomy" id="490093"/>
    <lineage>
        <taxon>Bacteria</taxon>
        <taxon>Pseudomonadati</taxon>
        <taxon>Verrucomicrobiota</taxon>
        <taxon>Verrucomicrobiia</taxon>
        <taxon>Verrucomicrobiales</taxon>
        <taxon>Verrucomicrobiaceae</taxon>
        <taxon>Haloferula</taxon>
    </lineage>
</organism>
<reference evidence="10" key="1">
    <citation type="submission" date="2021-01" db="EMBL/GenBank/DDBJ databases">
        <title>Modified the classification status of verrucomicrobia.</title>
        <authorList>
            <person name="Feng X."/>
        </authorList>
    </citation>
    <scope>NUCLEOTIDE SEQUENCE</scope>
    <source>
        <strain evidence="10">KCTC 22201</strain>
    </source>
</reference>
<evidence type="ECO:0000256" key="2">
    <source>
        <dbReference type="ARBA" id="ARBA00022448"/>
    </source>
</evidence>
<evidence type="ECO:0000256" key="4">
    <source>
        <dbReference type="ARBA" id="ARBA00022692"/>
    </source>
</evidence>
<feature type="transmembrane region" description="Helical" evidence="7">
    <location>
        <begin position="362"/>
        <end position="378"/>
    </location>
</feature>
<evidence type="ECO:0000256" key="3">
    <source>
        <dbReference type="ARBA" id="ARBA00022475"/>
    </source>
</evidence>
<dbReference type="PROSITE" id="PS50928">
    <property type="entry name" value="ABC_TM1"/>
    <property type="match status" value="1"/>
</dbReference>
<evidence type="ECO:0000256" key="5">
    <source>
        <dbReference type="ARBA" id="ARBA00022989"/>
    </source>
</evidence>
<feature type="transmembrane region" description="Helical" evidence="7">
    <location>
        <begin position="449"/>
        <end position="476"/>
    </location>
</feature>
<dbReference type="SUPFAM" id="SSF161098">
    <property type="entry name" value="MetI-like"/>
    <property type="match status" value="1"/>
</dbReference>
<evidence type="ECO:0000256" key="7">
    <source>
        <dbReference type="RuleBase" id="RU363032"/>
    </source>
</evidence>
<dbReference type="InterPro" id="IPR000515">
    <property type="entry name" value="MetI-like"/>
</dbReference>